<evidence type="ECO:0000256" key="2">
    <source>
        <dbReference type="ARBA" id="ARBA00022679"/>
    </source>
</evidence>
<keyword evidence="1 6" id="KW-0489">Methyltransferase</keyword>
<keyword evidence="3" id="KW-0949">S-adenosyl-L-methionine</keyword>
<dbReference type="SUPFAM" id="SSF88697">
    <property type="entry name" value="PUA domain-like"/>
    <property type="match status" value="1"/>
</dbReference>
<dbReference type="SUPFAM" id="SSF53335">
    <property type="entry name" value="S-adenosyl-L-methionine-dependent methyltransferases"/>
    <property type="match status" value="1"/>
</dbReference>
<dbReference type="PANTHER" id="PTHR42873:SF1">
    <property type="entry name" value="S-ADENOSYLMETHIONINE-DEPENDENT METHYLTRANSFERASE DOMAIN-CONTAINING PROTEIN"/>
    <property type="match status" value="1"/>
</dbReference>
<accession>A0A8D6PUV5</accession>
<dbReference type="Gene3D" id="3.40.50.150">
    <property type="entry name" value="Vaccinia Virus protein VP39"/>
    <property type="match status" value="1"/>
</dbReference>
<dbReference type="Gene3D" id="3.30.750.80">
    <property type="entry name" value="RNA methyltransferase domain (HRMD) like"/>
    <property type="match status" value="1"/>
</dbReference>
<proteinExistence type="inferred from homology"/>
<dbReference type="PROSITE" id="PS50890">
    <property type="entry name" value="PUA"/>
    <property type="match status" value="1"/>
</dbReference>
<dbReference type="GO" id="GO:0032259">
    <property type="term" value="P:methylation"/>
    <property type="evidence" value="ECO:0007669"/>
    <property type="project" value="UniProtKB-KW"/>
</dbReference>
<sequence length="389" mass="45256">MIKLEIDKRAYNSITKNFSKLVYTKAIKNLEDLPKKEEIVTLTYNGKFVAKALYNPKSVILKVLTTENEDIDYNFFYKRILKAKIYREEILNYKDTYRWIYAEGDNLPTIIFDKYNNIGAMQLMSKLIEKEYLKDIIDILFELSDLETVYVKRGKKGEKIKDKIFGEKKKYETIIKEGEAKFKVNLKGHKTGFFLDQRENRLAIEKFVKEGDRVLDVCCYTGGFSVHCAIKGAEVVGVDLSKKALKVAEENMELNNIPKEKYTFIEGNAFKVLEEFIEDGEKFDIVILDPPAFTQTEKDIKNALRAYSTLNYLGINLCKRIFVTCSCSHHIDRELFKRTVISSAFRAKKELIMIDYKGQSPDHPISIGNKNLEYLKCIFFYVNQYGEIK</sequence>
<evidence type="ECO:0000256" key="1">
    <source>
        <dbReference type="ARBA" id="ARBA00022603"/>
    </source>
</evidence>
<feature type="domain" description="PUA" evidence="5">
    <location>
        <begin position="2"/>
        <end position="85"/>
    </location>
</feature>
<gene>
    <name evidence="6" type="ORF">MLAUSG7_0723</name>
</gene>
<dbReference type="GO" id="GO:0008168">
    <property type="term" value="F:methyltransferase activity"/>
    <property type="evidence" value="ECO:0007669"/>
    <property type="project" value="UniProtKB-KW"/>
</dbReference>
<dbReference type="RefSeq" id="WP_214400577.1">
    <property type="nucleotide sequence ID" value="NZ_LR792632.1"/>
</dbReference>
<dbReference type="InterPro" id="IPR029063">
    <property type="entry name" value="SAM-dependent_MTases_sf"/>
</dbReference>
<dbReference type="AlphaFoldDB" id="A0A8D6PUV5"/>
<keyword evidence="2 6" id="KW-0808">Transferase</keyword>
<evidence type="ECO:0000256" key="4">
    <source>
        <dbReference type="ARBA" id="ARBA00038091"/>
    </source>
</evidence>
<reference evidence="6 7" key="1">
    <citation type="submission" date="2020-04" db="EMBL/GenBank/DDBJ databases">
        <authorList>
            <consortium name="Genoscope - CEA"/>
            <person name="William W."/>
        </authorList>
    </citation>
    <scope>NUCLEOTIDE SEQUENCE [LARGE SCALE GENOMIC DNA]</scope>
    <source>
        <strain evidence="6 7">SG7</strain>
    </source>
</reference>
<dbReference type="CDD" id="cd02440">
    <property type="entry name" value="AdoMet_MTases"/>
    <property type="match status" value="1"/>
</dbReference>
<organism evidence="6 7">
    <name type="scientific">Methanocaldococcus lauensis</name>
    <dbReference type="NCBI Taxonomy" id="2546128"/>
    <lineage>
        <taxon>Archaea</taxon>
        <taxon>Methanobacteriati</taxon>
        <taxon>Methanobacteriota</taxon>
        <taxon>Methanomada group</taxon>
        <taxon>Methanococci</taxon>
        <taxon>Methanococcales</taxon>
        <taxon>Methanocaldococcaceae</taxon>
        <taxon>Methanocaldococcus</taxon>
    </lineage>
</organism>
<evidence type="ECO:0000313" key="6">
    <source>
        <dbReference type="EMBL" id="CAB3288431.1"/>
    </source>
</evidence>
<dbReference type="InterPro" id="IPR015947">
    <property type="entry name" value="PUA-like_sf"/>
</dbReference>
<dbReference type="GO" id="GO:0003723">
    <property type="term" value="F:RNA binding"/>
    <property type="evidence" value="ECO:0007669"/>
    <property type="project" value="InterPro"/>
</dbReference>
<dbReference type="SMART" id="SM00359">
    <property type="entry name" value="PUA"/>
    <property type="match status" value="1"/>
</dbReference>
<dbReference type="CDD" id="cd11572">
    <property type="entry name" value="RlmI_M_like"/>
    <property type="match status" value="1"/>
</dbReference>
<evidence type="ECO:0000259" key="5">
    <source>
        <dbReference type="SMART" id="SM00359"/>
    </source>
</evidence>
<evidence type="ECO:0000256" key="3">
    <source>
        <dbReference type="ARBA" id="ARBA00022691"/>
    </source>
</evidence>
<evidence type="ECO:0000313" key="7">
    <source>
        <dbReference type="Proteomes" id="UP000679213"/>
    </source>
</evidence>
<dbReference type="InterPro" id="IPR002478">
    <property type="entry name" value="PUA"/>
</dbReference>
<dbReference type="EMBL" id="LR792632">
    <property type="protein sequence ID" value="CAB3288431.1"/>
    <property type="molecule type" value="Genomic_DNA"/>
</dbReference>
<name>A0A8D6PUV5_9EURY</name>
<dbReference type="KEGG" id="mesg:MLAUSG7_0723"/>
<dbReference type="InterPro" id="IPR019614">
    <property type="entry name" value="SAM-dep_methyl-trfase"/>
</dbReference>
<dbReference type="GeneID" id="65883529"/>
<dbReference type="PANTHER" id="PTHR42873">
    <property type="entry name" value="RIBOSOMAL RNA LARGE SUBUNIT METHYLTRANSFERASE"/>
    <property type="match status" value="1"/>
</dbReference>
<protein>
    <submittedName>
        <fullName evidence="6">Methyltransferase type 11</fullName>
    </submittedName>
</protein>
<dbReference type="Pfam" id="PF01472">
    <property type="entry name" value="PUA"/>
    <property type="match status" value="1"/>
</dbReference>
<comment type="similarity">
    <text evidence="4">Belongs to the methyltransferase superfamily. RlmI family.</text>
</comment>
<keyword evidence="7" id="KW-1185">Reference proteome</keyword>
<dbReference type="Pfam" id="PF10672">
    <property type="entry name" value="Methyltrans_SAM"/>
    <property type="match status" value="1"/>
</dbReference>
<dbReference type="Proteomes" id="UP000679213">
    <property type="component" value="Chromosome I"/>
</dbReference>